<dbReference type="Gene3D" id="3.30.160.60">
    <property type="entry name" value="Classic Zinc Finger"/>
    <property type="match status" value="1"/>
</dbReference>
<organism evidence="1 2">
    <name type="scientific">Suillus plorans</name>
    <dbReference type="NCBI Taxonomy" id="116603"/>
    <lineage>
        <taxon>Eukaryota</taxon>
        <taxon>Fungi</taxon>
        <taxon>Dikarya</taxon>
        <taxon>Basidiomycota</taxon>
        <taxon>Agaricomycotina</taxon>
        <taxon>Agaricomycetes</taxon>
        <taxon>Agaricomycetidae</taxon>
        <taxon>Boletales</taxon>
        <taxon>Suillineae</taxon>
        <taxon>Suillaceae</taxon>
        <taxon>Suillus</taxon>
    </lineage>
</organism>
<dbReference type="EMBL" id="JABBWE010000130">
    <property type="protein sequence ID" value="KAG1784733.1"/>
    <property type="molecule type" value="Genomic_DNA"/>
</dbReference>
<keyword evidence="2" id="KW-1185">Reference proteome</keyword>
<evidence type="ECO:0000313" key="1">
    <source>
        <dbReference type="EMBL" id="KAG1784733.1"/>
    </source>
</evidence>
<dbReference type="AlphaFoldDB" id="A0A9P7A960"/>
<dbReference type="GeneID" id="64601716"/>
<protein>
    <recommendedName>
        <fullName evidence="3">C2H2-type domain-containing protein</fullName>
    </recommendedName>
</protein>
<evidence type="ECO:0000313" key="2">
    <source>
        <dbReference type="Proteomes" id="UP000719766"/>
    </source>
</evidence>
<gene>
    <name evidence="1" type="ORF">HD556DRAFT_1451424</name>
</gene>
<reference evidence="1" key="1">
    <citation type="journal article" date="2020" name="New Phytol.">
        <title>Comparative genomics reveals dynamic genome evolution in host specialist ectomycorrhizal fungi.</title>
        <authorList>
            <person name="Lofgren L.A."/>
            <person name="Nguyen N.H."/>
            <person name="Vilgalys R."/>
            <person name="Ruytinx J."/>
            <person name="Liao H.L."/>
            <person name="Branco S."/>
            <person name="Kuo A."/>
            <person name="LaButti K."/>
            <person name="Lipzen A."/>
            <person name="Andreopoulos W."/>
            <person name="Pangilinan J."/>
            <person name="Riley R."/>
            <person name="Hundley H."/>
            <person name="Na H."/>
            <person name="Barry K."/>
            <person name="Grigoriev I.V."/>
            <person name="Stajich J.E."/>
            <person name="Kennedy P.G."/>
        </authorList>
    </citation>
    <scope>NUCLEOTIDE SEQUENCE</scope>
    <source>
        <strain evidence="1">S12</strain>
    </source>
</reference>
<dbReference type="Proteomes" id="UP000719766">
    <property type="component" value="Unassembled WGS sequence"/>
</dbReference>
<proteinExistence type="predicted"/>
<dbReference type="RefSeq" id="XP_041152218.1">
    <property type="nucleotide sequence ID" value="XM_041307952.1"/>
</dbReference>
<name>A0A9P7A960_9AGAM</name>
<accession>A0A9P7A960</accession>
<comment type="caution">
    <text evidence="1">The sequence shown here is derived from an EMBL/GenBank/DDBJ whole genome shotgun (WGS) entry which is preliminary data.</text>
</comment>
<sequence>MNSTTPTLQSPSSSQPWQVPDKKLMGLVLQSSLQCLDRLDSFERHMCEEIREIRSHFRNILDSYQSNVTMTDSEGNGSIVDSQAGLDGRNAIPPFASSHNPCLPEKDLFLHGARRFADHVAPQYSMYSESFPAFCDPRASRSSSENLSLRDTSGSVHCEPTAQPLQGIYFKEYVPLNASARPDTQLPVPVVQASQAKDRVKCTRNGCLTLVKKDNLTHHINEVHEGKVKAVCPSCGQRFKRPNLMKEHVFRTGCGRF</sequence>
<evidence type="ECO:0008006" key="3">
    <source>
        <dbReference type="Google" id="ProtNLM"/>
    </source>
</evidence>
<dbReference type="OrthoDB" id="3994630at2759"/>